<keyword evidence="3" id="KW-1185">Reference proteome</keyword>
<evidence type="ECO:0000313" key="3">
    <source>
        <dbReference type="Proteomes" id="UP000236569"/>
    </source>
</evidence>
<dbReference type="RefSeq" id="WP_103128599.1">
    <property type="nucleotide sequence ID" value="NZ_BFAG01000003.1"/>
</dbReference>
<accession>A0A2I9DX09</accession>
<evidence type="ECO:0000313" key="2">
    <source>
        <dbReference type="EMBL" id="GBF05165.1"/>
    </source>
</evidence>
<gene>
    <name evidence="2" type="ORF">DAERI_030331</name>
</gene>
<feature type="region of interest" description="Disordered" evidence="1">
    <location>
        <begin position="48"/>
        <end position="72"/>
    </location>
</feature>
<sequence length="72" mass="8518">MTAPKELHERIDRLSPEALRRVAEVVENEERIQRHLEALAAFQEGWTPEEQAAWDEGTRRRPWRTVPLENES</sequence>
<proteinExistence type="predicted"/>
<organism evidence="2 3">
    <name type="scientific">Deinococcus aerius</name>
    <dbReference type="NCBI Taxonomy" id="200253"/>
    <lineage>
        <taxon>Bacteria</taxon>
        <taxon>Thermotogati</taxon>
        <taxon>Deinococcota</taxon>
        <taxon>Deinococci</taxon>
        <taxon>Deinococcales</taxon>
        <taxon>Deinococcaceae</taxon>
        <taxon>Deinococcus</taxon>
    </lineage>
</organism>
<name>A0A2I9DX09_9DEIO</name>
<comment type="caution">
    <text evidence="2">The sequence shown here is derived from an EMBL/GenBank/DDBJ whole genome shotgun (WGS) entry which is preliminary data.</text>
</comment>
<reference evidence="3" key="1">
    <citation type="submission" date="2018-01" db="EMBL/GenBank/DDBJ databases">
        <title>Draft Genome Sequence of the Radioresistant Bacterium Deinococcus aerius TR0125, Isolated from the Higher Atmosphere above Japan.</title>
        <authorList>
            <person name="Satoh K."/>
            <person name="Arai H."/>
            <person name="Sanzen T."/>
            <person name="Kawaguchi Y."/>
            <person name="Hayashi H."/>
            <person name="Yokobori S."/>
            <person name="Yamagishi A."/>
            <person name="Oono Y."/>
            <person name="Narumi I."/>
        </authorList>
    </citation>
    <scope>NUCLEOTIDE SEQUENCE [LARGE SCALE GENOMIC DNA]</scope>
    <source>
        <strain evidence="3">TR0125</strain>
    </source>
</reference>
<dbReference type="OrthoDB" id="71685at2"/>
<dbReference type="AlphaFoldDB" id="A0A2I9DX09"/>
<protein>
    <submittedName>
        <fullName evidence="2">Uncharacterized protein</fullName>
    </submittedName>
</protein>
<evidence type="ECO:0000256" key="1">
    <source>
        <dbReference type="SAM" id="MobiDB-lite"/>
    </source>
</evidence>
<dbReference type="EMBL" id="BFAG01000003">
    <property type="protein sequence ID" value="GBF05165.1"/>
    <property type="molecule type" value="Genomic_DNA"/>
</dbReference>
<dbReference type="Proteomes" id="UP000236569">
    <property type="component" value="Unassembled WGS sequence"/>
</dbReference>